<evidence type="ECO:0000313" key="1">
    <source>
        <dbReference type="EMBL" id="KAI0042622.1"/>
    </source>
</evidence>
<comment type="caution">
    <text evidence="1">The sequence shown here is derived from an EMBL/GenBank/DDBJ whole genome shotgun (WGS) entry which is preliminary data.</text>
</comment>
<keyword evidence="2" id="KW-1185">Reference proteome</keyword>
<proteinExistence type="predicted"/>
<name>A0ACB8RF37_9AGAM</name>
<accession>A0ACB8RF37</accession>
<protein>
    <submittedName>
        <fullName evidence="1">Uncharacterized protein</fullName>
    </submittedName>
</protein>
<organism evidence="1 2">
    <name type="scientific">Auriscalpium vulgare</name>
    <dbReference type="NCBI Taxonomy" id="40419"/>
    <lineage>
        <taxon>Eukaryota</taxon>
        <taxon>Fungi</taxon>
        <taxon>Dikarya</taxon>
        <taxon>Basidiomycota</taxon>
        <taxon>Agaricomycotina</taxon>
        <taxon>Agaricomycetes</taxon>
        <taxon>Russulales</taxon>
        <taxon>Auriscalpiaceae</taxon>
        <taxon>Auriscalpium</taxon>
    </lineage>
</organism>
<gene>
    <name evidence="1" type="ORF">FA95DRAFT_545813</name>
</gene>
<dbReference type="EMBL" id="MU276056">
    <property type="protein sequence ID" value="KAI0042622.1"/>
    <property type="molecule type" value="Genomic_DNA"/>
</dbReference>
<reference evidence="1" key="1">
    <citation type="submission" date="2021-02" db="EMBL/GenBank/DDBJ databases">
        <authorList>
            <consortium name="DOE Joint Genome Institute"/>
            <person name="Ahrendt S."/>
            <person name="Looney B.P."/>
            <person name="Miyauchi S."/>
            <person name="Morin E."/>
            <person name="Drula E."/>
            <person name="Courty P.E."/>
            <person name="Chicoki N."/>
            <person name="Fauchery L."/>
            <person name="Kohler A."/>
            <person name="Kuo A."/>
            <person name="Labutti K."/>
            <person name="Pangilinan J."/>
            <person name="Lipzen A."/>
            <person name="Riley R."/>
            <person name="Andreopoulos W."/>
            <person name="He G."/>
            <person name="Johnson J."/>
            <person name="Barry K.W."/>
            <person name="Grigoriev I.V."/>
            <person name="Nagy L."/>
            <person name="Hibbett D."/>
            <person name="Henrissat B."/>
            <person name="Matheny P.B."/>
            <person name="Labbe J."/>
            <person name="Martin F."/>
        </authorList>
    </citation>
    <scope>NUCLEOTIDE SEQUENCE</scope>
    <source>
        <strain evidence="1">FP105234-sp</strain>
    </source>
</reference>
<evidence type="ECO:0000313" key="2">
    <source>
        <dbReference type="Proteomes" id="UP000814033"/>
    </source>
</evidence>
<sequence>MYVDSFTTVKQQKIPASGPPSRRSTYASLYRTSVYHDAPREWAALQSNDDARTRRSARKRQPGPQIASNTDKHTQNIVTRVSDTLQVQPEPGRLRVCISASRYAAR</sequence>
<reference evidence="1" key="2">
    <citation type="journal article" date="2022" name="New Phytol.">
        <title>Evolutionary transition to the ectomycorrhizal habit in the genomes of a hyperdiverse lineage of mushroom-forming fungi.</title>
        <authorList>
            <person name="Looney B."/>
            <person name="Miyauchi S."/>
            <person name="Morin E."/>
            <person name="Drula E."/>
            <person name="Courty P.E."/>
            <person name="Kohler A."/>
            <person name="Kuo A."/>
            <person name="LaButti K."/>
            <person name="Pangilinan J."/>
            <person name="Lipzen A."/>
            <person name="Riley R."/>
            <person name="Andreopoulos W."/>
            <person name="He G."/>
            <person name="Johnson J."/>
            <person name="Nolan M."/>
            <person name="Tritt A."/>
            <person name="Barry K.W."/>
            <person name="Grigoriev I.V."/>
            <person name="Nagy L.G."/>
            <person name="Hibbett D."/>
            <person name="Henrissat B."/>
            <person name="Matheny P.B."/>
            <person name="Labbe J."/>
            <person name="Martin F.M."/>
        </authorList>
    </citation>
    <scope>NUCLEOTIDE SEQUENCE</scope>
    <source>
        <strain evidence="1">FP105234-sp</strain>
    </source>
</reference>
<dbReference type="Proteomes" id="UP000814033">
    <property type="component" value="Unassembled WGS sequence"/>
</dbReference>